<feature type="chain" id="PRO_5046140223" evidence="2">
    <location>
        <begin position="17"/>
        <end position="137"/>
    </location>
</feature>
<evidence type="ECO:0000313" key="3">
    <source>
        <dbReference type="EMBL" id="GAB1317130.1"/>
    </source>
</evidence>
<proteinExistence type="predicted"/>
<organism evidence="3 4">
    <name type="scientific">Madurella fahalii</name>
    <dbReference type="NCBI Taxonomy" id="1157608"/>
    <lineage>
        <taxon>Eukaryota</taxon>
        <taxon>Fungi</taxon>
        <taxon>Dikarya</taxon>
        <taxon>Ascomycota</taxon>
        <taxon>Pezizomycotina</taxon>
        <taxon>Sordariomycetes</taxon>
        <taxon>Sordariomycetidae</taxon>
        <taxon>Sordariales</taxon>
        <taxon>Sordariales incertae sedis</taxon>
        <taxon>Madurella</taxon>
    </lineage>
</organism>
<feature type="region of interest" description="Disordered" evidence="1">
    <location>
        <begin position="31"/>
        <end position="137"/>
    </location>
</feature>
<sequence>MQLKYLALCLVSAAAALPVAENPMPAPPVDIAPFDNHVTRRDNAMPAPPDTNMPVAPFDQHAPRDNTIRDNHMPSPPVDGDDITVLDSHMPRRRENHAPVAPPDNNMPVAPFDQHAPRDNAIRDNNMPSPPVGNGDD</sequence>
<dbReference type="GeneID" id="98178083"/>
<comment type="caution">
    <text evidence="3">The sequence shown here is derived from an EMBL/GenBank/DDBJ whole genome shotgun (WGS) entry which is preliminary data.</text>
</comment>
<dbReference type="RefSeq" id="XP_070918861.1">
    <property type="nucleotide sequence ID" value="XM_071062760.1"/>
</dbReference>
<feature type="signal peptide" evidence="2">
    <location>
        <begin position="1"/>
        <end position="16"/>
    </location>
</feature>
<reference evidence="3 4" key="1">
    <citation type="submission" date="2024-09" db="EMBL/GenBank/DDBJ databases">
        <title>Itraconazole resistance in Madurella fahalii resulting from another homologue of gene encoding cytochrome P450 14-alpha sterol demethylase (CYP51).</title>
        <authorList>
            <person name="Yoshioka I."/>
            <person name="Fahal A.H."/>
            <person name="Kaneko S."/>
            <person name="Yaguchi T."/>
        </authorList>
    </citation>
    <scope>NUCLEOTIDE SEQUENCE [LARGE SCALE GENOMIC DNA]</scope>
    <source>
        <strain evidence="3 4">IFM 68171</strain>
    </source>
</reference>
<evidence type="ECO:0000256" key="2">
    <source>
        <dbReference type="SAM" id="SignalP"/>
    </source>
</evidence>
<evidence type="ECO:0000313" key="4">
    <source>
        <dbReference type="Proteomes" id="UP001628179"/>
    </source>
</evidence>
<feature type="compositionally biased region" description="Basic and acidic residues" evidence="1">
    <location>
        <begin position="61"/>
        <end position="72"/>
    </location>
</feature>
<protein>
    <submittedName>
        <fullName evidence="3">Uncharacterized protein</fullName>
    </submittedName>
</protein>
<keyword evidence="4" id="KW-1185">Reference proteome</keyword>
<evidence type="ECO:0000256" key="1">
    <source>
        <dbReference type="SAM" id="MobiDB-lite"/>
    </source>
</evidence>
<keyword evidence="2" id="KW-0732">Signal</keyword>
<dbReference type="Proteomes" id="UP001628179">
    <property type="component" value="Unassembled WGS sequence"/>
</dbReference>
<dbReference type="EMBL" id="BAAFSV010000004">
    <property type="protein sequence ID" value="GAB1317130.1"/>
    <property type="molecule type" value="Genomic_DNA"/>
</dbReference>
<gene>
    <name evidence="3" type="ORF">MFIFM68171_07340</name>
</gene>
<name>A0ABQ0GHV2_9PEZI</name>
<accession>A0ABQ0GHV2</accession>